<comment type="caution">
    <text evidence="3">The sequence shown here is derived from an EMBL/GenBank/DDBJ whole genome shotgun (WGS) entry which is preliminary data.</text>
</comment>
<evidence type="ECO:0000313" key="4">
    <source>
        <dbReference type="Proteomes" id="UP000734854"/>
    </source>
</evidence>
<keyword evidence="1" id="KW-0863">Zinc-finger</keyword>
<dbReference type="Proteomes" id="UP000734854">
    <property type="component" value="Unassembled WGS sequence"/>
</dbReference>
<proteinExistence type="predicted"/>
<keyword evidence="1" id="KW-0479">Metal-binding</keyword>
<reference evidence="3 4" key="1">
    <citation type="submission" date="2020-08" db="EMBL/GenBank/DDBJ databases">
        <title>Plant Genome Project.</title>
        <authorList>
            <person name="Zhang R.-G."/>
        </authorList>
    </citation>
    <scope>NUCLEOTIDE SEQUENCE [LARGE SCALE GENOMIC DNA]</scope>
    <source>
        <tissue evidence="3">Rhizome</tissue>
    </source>
</reference>
<evidence type="ECO:0000259" key="2">
    <source>
        <dbReference type="PROSITE" id="PS50158"/>
    </source>
</evidence>
<dbReference type="AlphaFoldDB" id="A0A8J5F5P7"/>
<feature type="domain" description="CCHC-type" evidence="2">
    <location>
        <begin position="14"/>
        <end position="30"/>
    </location>
</feature>
<evidence type="ECO:0000313" key="3">
    <source>
        <dbReference type="EMBL" id="KAG6479207.1"/>
    </source>
</evidence>
<dbReference type="SMART" id="SM00343">
    <property type="entry name" value="ZnF_C2HC"/>
    <property type="match status" value="1"/>
</dbReference>
<dbReference type="GO" id="GO:0003676">
    <property type="term" value="F:nucleic acid binding"/>
    <property type="evidence" value="ECO:0007669"/>
    <property type="project" value="InterPro"/>
</dbReference>
<gene>
    <name evidence="3" type="ORF">ZIOFF_062668</name>
</gene>
<organism evidence="3 4">
    <name type="scientific">Zingiber officinale</name>
    <name type="common">Ginger</name>
    <name type="synonym">Amomum zingiber</name>
    <dbReference type="NCBI Taxonomy" id="94328"/>
    <lineage>
        <taxon>Eukaryota</taxon>
        <taxon>Viridiplantae</taxon>
        <taxon>Streptophyta</taxon>
        <taxon>Embryophyta</taxon>
        <taxon>Tracheophyta</taxon>
        <taxon>Spermatophyta</taxon>
        <taxon>Magnoliopsida</taxon>
        <taxon>Liliopsida</taxon>
        <taxon>Zingiberales</taxon>
        <taxon>Zingiberaceae</taxon>
        <taxon>Zingiber</taxon>
    </lineage>
</organism>
<dbReference type="PANTHER" id="PTHR35046">
    <property type="entry name" value="ZINC KNUCKLE (CCHC-TYPE) FAMILY PROTEIN"/>
    <property type="match status" value="1"/>
</dbReference>
<dbReference type="GO" id="GO:0008270">
    <property type="term" value="F:zinc ion binding"/>
    <property type="evidence" value="ECO:0007669"/>
    <property type="project" value="UniProtKB-KW"/>
</dbReference>
<dbReference type="InterPro" id="IPR036875">
    <property type="entry name" value="Znf_CCHC_sf"/>
</dbReference>
<name>A0A8J5F5P7_ZINOF</name>
<dbReference type="Gene3D" id="4.10.60.10">
    <property type="entry name" value="Zinc finger, CCHC-type"/>
    <property type="match status" value="1"/>
</dbReference>
<sequence length="293" mass="34115">MVQKLSSSSNSTWKCYKCQGYEHIASDCPNQRVVTIREDVIKEEEEVNQEDGELAEFIECRRRKIFGDSEEPQLNMIQKNEETWEETYFQTKCTSHGRLGEFAASQLLKMDPEFESNWVITGKIRGSMKDENVKKQPGAFQWLSLADHRRQYEGYEHIASDCPNQRVVTIREDVIKEEEEVNQEDGELAEFIECRRRKIFGDSEEPQLNMIQKNEETWEETYFQTKCTSHGRTTGCSPFEVVYGMNPFVPLALSPIHIADHLSGESDERAKFIKKIYGQVKDKILKQTEKYLG</sequence>
<keyword evidence="1" id="KW-0862">Zinc</keyword>
<evidence type="ECO:0000256" key="1">
    <source>
        <dbReference type="PROSITE-ProRule" id="PRU00047"/>
    </source>
</evidence>
<dbReference type="EMBL" id="JACMSC010000017">
    <property type="protein sequence ID" value="KAG6479207.1"/>
    <property type="molecule type" value="Genomic_DNA"/>
</dbReference>
<accession>A0A8J5F5P7</accession>
<protein>
    <recommendedName>
        <fullName evidence="2">CCHC-type domain-containing protein</fullName>
    </recommendedName>
</protein>
<keyword evidence="4" id="KW-1185">Reference proteome</keyword>
<dbReference type="SUPFAM" id="SSF57756">
    <property type="entry name" value="Retrovirus zinc finger-like domains"/>
    <property type="match status" value="1"/>
</dbReference>
<dbReference type="Pfam" id="PF00098">
    <property type="entry name" value="zf-CCHC"/>
    <property type="match status" value="1"/>
</dbReference>
<dbReference type="PROSITE" id="PS50158">
    <property type="entry name" value="ZF_CCHC"/>
    <property type="match status" value="1"/>
</dbReference>
<dbReference type="PANTHER" id="PTHR35046:SF21">
    <property type="entry name" value="RETROTRANSPOSON GAG DOMAIN-CONTAINING PROTEIN-RELATED"/>
    <property type="match status" value="1"/>
</dbReference>
<dbReference type="InterPro" id="IPR001878">
    <property type="entry name" value="Znf_CCHC"/>
</dbReference>